<dbReference type="SUPFAM" id="SSF81383">
    <property type="entry name" value="F-box domain"/>
    <property type="match status" value="1"/>
</dbReference>
<dbReference type="InterPro" id="IPR055357">
    <property type="entry name" value="LRR_At1g61320_AtMIF1"/>
</dbReference>
<dbReference type="Gene3D" id="3.80.10.10">
    <property type="entry name" value="Ribonuclease Inhibitor"/>
    <property type="match status" value="1"/>
</dbReference>
<dbReference type="InterPro" id="IPR036047">
    <property type="entry name" value="F-box-like_dom_sf"/>
</dbReference>
<name>A5BSF8_VITVI</name>
<dbReference type="SUPFAM" id="SSF52047">
    <property type="entry name" value="RNI-like"/>
    <property type="match status" value="1"/>
</dbReference>
<dbReference type="PANTHER" id="PTHR34145">
    <property type="entry name" value="OS02G0105600 PROTEIN"/>
    <property type="match status" value="1"/>
</dbReference>
<evidence type="ECO:0000259" key="1">
    <source>
        <dbReference type="Pfam" id="PF00646"/>
    </source>
</evidence>
<protein>
    <submittedName>
        <fullName evidence="3">Uncharacterized protein</fullName>
    </submittedName>
</protein>
<gene>
    <name evidence="3" type="ORF">VITISV_021358</name>
</gene>
<dbReference type="InterPro" id="IPR001810">
    <property type="entry name" value="F-box_dom"/>
</dbReference>
<dbReference type="Gene3D" id="1.20.1280.50">
    <property type="match status" value="1"/>
</dbReference>
<dbReference type="CDD" id="cd22160">
    <property type="entry name" value="F-box_AtFBL13-like"/>
    <property type="match status" value="1"/>
</dbReference>
<dbReference type="Pfam" id="PF00646">
    <property type="entry name" value="F-box"/>
    <property type="match status" value="1"/>
</dbReference>
<evidence type="ECO:0000313" key="3">
    <source>
        <dbReference type="EMBL" id="CAN83543.1"/>
    </source>
</evidence>
<dbReference type="Pfam" id="PF23622">
    <property type="entry name" value="LRR_At1g61320_AtMIF1"/>
    <property type="match status" value="1"/>
</dbReference>
<dbReference type="InterPro" id="IPR053772">
    <property type="entry name" value="At1g61320/At1g61330-like"/>
</dbReference>
<proteinExistence type="predicted"/>
<sequence>MQMVVKVIAIPIHEWTRDTCPITTALLCKLDVGPLTQRRHVLVEPQLKRMRSGVQRCESEASRSSNRVLFSESVMSGEHVEQQGMSVDAKRDMEEERLDLISKLPPEILGRIVSLLPLKQAVRTSSLSTPWRSLWAPLQVDLYFASDQMTGQEASKEAAQVMATFLRSCQRPQQWKFRLGLQKNKQEPSKTVQQLLVLATMGVDKELHLNFCDGEQVPNVFQLTLGLTTKTSGLSSLKSLHLRSVTLFAENLVSTLFSNCLLLENLKLENCSGLQSINIEAGNYLESFTVTNCPDMVNIKVSAPNLESFKYQGVLPLIQLKNTSNLIDVVLNLRDGLGYTEFDCEELLYLLASLKEVEILTISGWLLEIDQSLSSIPHPFFHHYWHEPHLWMDYKTVKCNASQLVVLKSVRLVGFTNEEDELLLMDLLLKKAVTLKSMTVTSPENHPWSVAKVPLTQLKQTSRSCVKQMVVSATNKEYCFRFTGEDNSCSCEGCI</sequence>
<dbReference type="ExpressionAtlas" id="A5BSF8">
    <property type="expression patterns" value="baseline and differential"/>
</dbReference>
<feature type="domain" description="F-box" evidence="1">
    <location>
        <begin position="101"/>
        <end position="135"/>
    </location>
</feature>
<evidence type="ECO:0000259" key="2">
    <source>
        <dbReference type="Pfam" id="PF23622"/>
    </source>
</evidence>
<dbReference type="PANTHER" id="PTHR34145:SF28">
    <property type="entry name" value="F-BOX DOMAIN-CONTAINING PROTEIN"/>
    <property type="match status" value="1"/>
</dbReference>
<dbReference type="InterPro" id="IPR053781">
    <property type="entry name" value="F-box_AtFBL13-like"/>
</dbReference>
<feature type="domain" description="At1g61320/AtMIF1 LRR" evidence="2">
    <location>
        <begin position="228"/>
        <end position="359"/>
    </location>
</feature>
<organism evidence="3">
    <name type="scientific">Vitis vinifera</name>
    <name type="common">Grape</name>
    <dbReference type="NCBI Taxonomy" id="29760"/>
    <lineage>
        <taxon>Eukaryota</taxon>
        <taxon>Viridiplantae</taxon>
        <taxon>Streptophyta</taxon>
        <taxon>Embryophyta</taxon>
        <taxon>Tracheophyta</taxon>
        <taxon>Spermatophyta</taxon>
        <taxon>Magnoliopsida</taxon>
        <taxon>eudicotyledons</taxon>
        <taxon>Gunneridae</taxon>
        <taxon>Pentapetalae</taxon>
        <taxon>rosids</taxon>
        <taxon>Vitales</taxon>
        <taxon>Vitaceae</taxon>
        <taxon>Viteae</taxon>
        <taxon>Vitis</taxon>
    </lineage>
</organism>
<reference evidence="3" key="1">
    <citation type="journal article" date="2007" name="PLoS ONE">
        <title>The first genome sequence of an elite grapevine cultivar (Pinot noir Vitis vinifera L.): coping with a highly heterozygous genome.</title>
        <authorList>
            <person name="Velasco R."/>
            <person name="Zharkikh A."/>
            <person name="Troggio M."/>
            <person name="Cartwright D.A."/>
            <person name="Cestaro A."/>
            <person name="Pruss D."/>
            <person name="Pindo M."/>
            <person name="FitzGerald L.M."/>
            <person name="Vezzulli S."/>
            <person name="Reid J."/>
            <person name="Malacarne G."/>
            <person name="Iliev D."/>
            <person name="Coppola G."/>
            <person name="Wardell B."/>
            <person name="Micheletti D."/>
            <person name="Macalma T."/>
            <person name="Facci M."/>
            <person name="Mitchell J.T."/>
            <person name="Perazzolli M."/>
            <person name="Eldredge G."/>
            <person name="Gatto P."/>
            <person name="Oyzerski R."/>
            <person name="Moretto M."/>
            <person name="Gutin N."/>
            <person name="Stefanini M."/>
            <person name="Chen Y."/>
            <person name="Segala C."/>
            <person name="Davenport C."/>
            <person name="Dematte L."/>
            <person name="Mraz A."/>
            <person name="Battilana J."/>
            <person name="Stormo K."/>
            <person name="Costa F."/>
            <person name="Tao Q."/>
            <person name="Si-Ammour A."/>
            <person name="Harkins T."/>
            <person name="Lackey A."/>
            <person name="Perbost C."/>
            <person name="Taillon B."/>
            <person name="Stella A."/>
            <person name="Solovyev V."/>
            <person name="Fawcett J.A."/>
            <person name="Sterck L."/>
            <person name="Vandepoele K."/>
            <person name="Grando S.M."/>
            <person name="Toppo S."/>
            <person name="Moser C."/>
            <person name="Lanchbury J."/>
            <person name="Bogden R."/>
            <person name="Skolnick M."/>
            <person name="Sgaramella V."/>
            <person name="Bhatnagar S.K."/>
            <person name="Fontana P."/>
            <person name="Gutin A."/>
            <person name="Van de Peer Y."/>
            <person name="Salamini F."/>
            <person name="Viola R."/>
        </authorList>
    </citation>
    <scope>NUCLEOTIDE SEQUENCE</scope>
</reference>
<dbReference type="AlphaFoldDB" id="A5BSF8"/>
<accession>A5BSF8</accession>
<dbReference type="EMBL" id="AM469306">
    <property type="protein sequence ID" value="CAN83543.1"/>
    <property type="molecule type" value="Genomic_DNA"/>
</dbReference>
<dbReference type="InterPro" id="IPR032675">
    <property type="entry name" value="LRR_dom_sf"/>
</dbReference>